<feature type="transmembrane region" description="Helical" evidence="1">
    <location>
        <begin position="148"/>
        <end position="169"/>
    </location>
</feature>
<dbReference type="InterPro" id="IPR037185">
    <property type="entry name" value="EmrE-like"/>
</dbReference>
<feature type="transmembrane region" description="Helical" evidence="1">
    <location>
        <begin position="241"/>
        <end position="258"/>
    </location>
</feature>
<protein>
    <submittedName>
        <fullName evidence="2">EamA family transporter</fullName>
    </submittedName>
</protein>
<evidence type="ECO:0000256" key="1">
    <source>
        <dbReference type="SAM" id="Phobius"/>
    </source>
</evidence>
<keyword evidence="1" id="KW-0812">Transmembrane</keyword>
<evidence type="ECO:0000313" key="2">
    <source>
        <dbReference type="EMBL" id="MDB1125344.1"/>
    </source>
</evidence>
<dbReference type="EMBL" id="JAQLOI010000003">
    <property type="protein sequence ID" value="MDB1125344.1"/>
    <property type="molecule type" value="Genomic_DNA"/>
</dbReference>
<feature type="transmembrane region" description="Helical" evidence="1">
    <location>
        <begin position="181"/>
        <end position="200"/>
    </location>
</feature>
<feature type="transmembrane region" description="Helical" evidence="1">
    <location>
        <begin position="212"/>
        <end position="235"/>
    </location>
</feature>
<name>A0ABT4YUT0_9VIBR</name>
<feature type="transmembrane region" description="Helical" evidence="1">
    <location>
        <begin position="65"/>
        <end position="87"/>
    </location>
</feature>
<keyword evidence="1" id="KW-0472">Membrane</keyword>
<proteinExistence type="predicted"/>
<dbReference type="Proteomes" id="UP001210678">
    <property type="component" value="Unassembled WGS sequence"/>
</dbReference>
<reference evidence="2 3" key="1">
    <citation type="submission" date="2023-01" db="EMBL/GenBank/DDBJ databases">
        <title>Vibrio sp. KJ40-1 sp.nov, isolated from marine algae.</title>
        <authorList>
            <person name="Butt M."/>
            <person name="Kim J.M.J."/>
            <person name="Jeon C.O.C."/>
        </authorList>
    </citation>
    <scope>NUCLEOTIDE SEQUENCE [LARGE SCALE GENOMIC DNA]</scope>
    <source>
        <strain evidence="2 3">KJ40-1</strain>
    </source>
</reference>
<organism evidence="2 3">
    <name type="scientific">Vibrio algarum</name>
    <dbReference type="NCBI Taxonomy" id="3020714"/>
    <lineage>
        <taxon>Bacteria</taxon>
        <taxon>Pseudomonadati</taxon>
        <taxon>Pseudomonadota</taxon>
        <taxon>Gammaproteobacteria</taxon>
        <taxon>Vibrionales</taxon>
        <taxon>Vibrionaceae</taxon>
        <taxon>Vibrio</taxon>
    </lineage>
</organism>
<gene>
    <name evidence="2" type="ORF">PGX00_17490</name>
</gene>
<sequence length="280" mass="31107">MLLGIFASFLGALFQSLNYILTQNCQQKHSIDGVKLLVAIHVGIGLLAIVPTVVFGYWQLMTLNLIWDLLLINFPYLVAQYLLIMAIRYSDASIVSPLLALKIPVLAIISVMFYQAGFSAIQWITIGIILTIAWYFSTLSGSINTKPLLLVFGASVGYSLSDMAITNLSHKLLDGSPIEQSFATICINYFACGVMSIPLIKPMKVKIMTIYHARWVALAWFIAVIFLILGFNISGVVSGNIVQSLRGVIGVILAYLFFRKQVGHPMSIWRKNLLQPWECL</sequence>
<dbReference type="RefSeq" id="WP_272138964.1">
    <property type="nucleotide sequence ID" value="NZ_JAQLOI010000003.1"/>
</dbReference>
<keyword evidence="3" id="KW-1185">Reference proteome</keyword>
<keyword evidence="1" id="KW-1133">Transmembrane helix</keyword>
<evidence type="ECO:0000313" key="3">
    <source>
        <dbReference type="Proteomes" id="UP001210678"/>
    </source>
</evidence>
<dbReference type="SUPFAM" id="SSF103481">
    <property type="entry name" value="Multidrug resistance efflux transporter EmrE"/>
    <property type="match status" value="1"/>
</dbReference>
<feature type="transmembrane region" description="Helical" evidence="1">
    <location>
        <begin position="38"/>
        <end position="58"/>
    </location>
</feature>
<feature type="transmembrane region" description="Helical" evidence="1">
    <location>
        <begin position="107"/>
        <end position="136"/>
    </location>
</feature>
<comment type="caution">
    <text evidence="2">The sequence shown here is derived from an EMBL/GenBank/DDBJ whole genome shotgun (WGS) entry which is preliminary data.</text>
</comment>
<accession>A0ABT4YUT0</accession>